<gene>
    <name evidence="2" type="ORF">BROSI_A1322</name>
</gene>
<dbReference type="PANTHER" id="PTHR33360:SF2">
    <property type="entry name" value="TRANSPOSASE FOR INSERTION SEQUENCE ELEMENT IS200"/>
    <property type="match status" value="1"/>
</dbReference>
<evidence type="ECO:0000259" key="1">
    <source>
        <dbReference type="SMART" id="SM01321"/>
    </source>
</evidence>
<keyword evidence="3" id="KW-1185">Reference proteome</keyword>
<dbReference type="NCBIfam" id="NF033573">
    <property type="entry name" value="transpos_IS200"/>
    <property type="match status" value="1"/>
</dbReference>
<dbReference type="Pfam" id="PF01797">
    <property type="entry name" value="Y1_Tnp"/>
    <property type="match status" value="1"/>
</dbReference>
<dbReference type="SUPFAM" id="SSF143422">
    <property type="entry name" value="Transposase IS200-like"/>
    <property type="match status" value="1"/>
</dbReference>
<accession>A0ABQ0JW20</accession>
<dbReference type="EMBL" id="BAFN01000001">
    <property type="protein sequence ID" value="GAN32807.1"/>
    <property type="molecule type" value="Genomic_DNA"/>
</dbReference>
<organism evidence="2 3">
    <name type="scientific">Candidatus Brocadia sinica JPN1</name>
    <dbReference type="NCBI Taxonomy" id="1197129"/>
    <lineage>
        <taxon>Bacteria</taxon>
        <taxon>Pseudomonadati</taxon>
        <taxon>Planctomycetota</taxon>
        <taxon>Candidatus Brocadiia</taxon>
        <taxon>Candidatus Brocadiales</taxon>
        <taxon>Candidatus Brocadiaceae</taxon>
        <taxon>Candidatus Brocadia</taxon>
    </lineage>
</organism>
<evidence type="ECO:0000313" key="2">
    <source>
        <dbReference type="EMBL" id="GAN32807.1"/>
    </source>
</evidence>
<dbReference type="Proteomes" id="UP000032309">
    <property type="component" value="Unassembled WGS sequence"/>
</dbReference>
<protein>
    <recommendedName>
        <fullName evidence="1">Transposase IS200-like domain-containing protein</fullName>
    </recommendedName>
</protein>
<proteinExistence type="predicted"/>
<reference evidence="3" key="1">
    <citation type="journal article" date="2015" name="Genome Announc.">
        <title>Draft Genome Sequence of an Anaerobic Ammonium-Oxidizing Bacterium, "Candidatus Brocadia sinica".</title>
        <authorList>
            <person name="Oshiki M."/>
            <person name="Shinyako-Hata K."/>
            <person name="Satoh H."/>
            <person name="Okabe S."/>
        </authorList>
    </citation>
    <scope>NUCLEOTIDE SEQUENCE [LARGE SCALE GENOMIC DNA]</scope>
    <source>
        <strain evidence="3">JPN1</strain>
    </source>
</reference>
<dbReference type="InterPro" id="IPR036515">
    <property type="entry name" value="Transposase_17_sf"/>
</dbReference>
<comment type="caution">
    <text evidence="2">The sequence shown here is derived from an EMBL/GenBank/DDBJ whole genome shotgun (WGS) entry which is preliminary data.</text>
</comment>
<dbReference type="InterPro" id="IPR002686">
    <property type="entry name" value="Transposase_17"/>
</dbReference>
<dbReference type="PANTHER" id="PTHR33360">
    <property type="entry name" value="TRANSPOSASE FOR INSERTION SEQUENCE ELEMENT IS200"/>
    <property type="match status" value="1"/>
</dbReference>
<evidence type="ECO:0000313" key="3">
    <source>
        <dbReference type="Proteomes" id="UP000032309"/>
    </source>
</evidence>
<dbReference type="RefSeq" id="WP_052562908.1">
    <property type="nucleotide sequence ID" value="NZ_BAFN01000001.1"/>
</dbReference>
<sequence>MAFVKIMIHAVWGTKNREPYLTNDIRTVIMNHIKENAKNKEIFIDTLNGYTEHLHCLLGLNADMSISKAMHLIKGESSFWINKQKITPYTFEWADEYFAVSVSESILDKVRLYISNQEEHHKKVTFNQEYEEFIRKYHFGNHG</sequence>
<feature type="domain" description="Transposase IS200-like" evidence="1">
    <location>
        <begin position="3"/>
        <end position="117"/>
    </location>
</feature>
<dbReference type="SMART" id="SM01321">
    <property type="entry name" value="Y1_Tnp"/>
    <property type="match status" value="1"/>
</dbReference>
<dbReference type="Gene3D" id="3.30.70.1290">
    <property type="entry name" value="Transposase IS200-like"/>
    <property type="match status" value="1"/>
</dbReference>
<name>A0ABQ0JW20_9BACT</name>